<dbReference type="InterPro" id="IPR027417">
    <property type="entry name" value="P-loop_NTPase"/>
</dbReference>
<dbReference type="OrthoDB" id="3156807at2759"/>
<dbReference type="SUPFAM" id="SSF52540">
    <property type="entry name" value="P-loop containing nucleoside triphosphate hydrolases"/>
    <property type="match status" value="2"/>
</dbReference>
<protein>
    <submittedName>
        <fullName evidence="8">UvrD-like Helicase, ATP-binding domain, P-loop containing nucleoside triphosphate hydrolase</fullName>
    </submittedName>
</protein>
<gene>
    <name evidence="8" type="ORF">CTI12_AA375510</name>
</gene>
<dbReference type="InterPro" id="IPR047187">
    <property type="entry name" value="SF1_C_Upf1"/>
</dbReference>
<dbReference type="PANTHER" id="PTHR21529">
    <property type="entry name" value="MAMMARY TURMOR VIRUS RECEPTOR HOMOLOG 1, 2 MTVR1, 2"/>
    <property type="match status" value="1"/>
</dbReference>
<dbReference type="Pfam" id="PF00580">
    <property type="entry name" value="UvrD-helicase"/>
    <property type="match status" value="1"/>
</dbReference>
<evidence type="ECO:0000256" key="1">
    <source>
        <dbReference type="ARBA" id="ARBA00022741"/>
    </source>
</evidence>
<keyword evidence="9" id="KW-1185">Reference proteome</keyword>
<evidence type="ECO:0000313" key="8">
    <source>
        <dbReference type="EMBL" id="PWA61154.1"/>
    </source>
</evidence>
<reference evidence="8 9" key="1">
    <citation type="journal article" date="2018" name="Mol. Plant">
        <title>The genome of Artemisia annua provides insight into the evolution of Asteraceae family and artemisinin biosynthesis.</title>
        <authorList>
            <person name="Shen Q."/>
            <person name="Zhang L."/>
            <person name="Liao Z."/>
            <person name="Wang S."/>
            <person name="Yan T."/>
            <person name="Shi P."/>
            <person name="Liu M."/>
            <person name="Fu X."/>
            <person name="Pan Q."/>
            <person name="Wang Y."/>
            <person name="Lv Z."/>
            <person name="Lu X."/>
            <person name="Zhang F."/>
            <person name="Jiang W."/>
            <person name="Ma Y."/>
            <person name="Chen M."/>
            <person name="Hao X."/>
            <person name="Li L."/>
            <person name="Tang Y."/>
            <person name="Lv G."/>
            <person name="Zhou Y."/>
            <person name="Sun X."/>
            <person name="Brodelius P.E."/>
            <person name="Rose J.K.C."/>
            <person name="Tang K."/>
        </authorList>
    </citation>
    <scope>NUCLEOTIDE SEQUENCE [LARGE SCALE GENOMIC DNA]</scope>
    <source>
        <strain evidence="9">cv. Huhao1</strain>
        <tissue evidence="8">Leaf</tissue>
    </source>
</reference>
<dbReference type="PROSITE" id="PS51198">
    <property type="entry name" value="UVRD_HELICASE_ATP_BIND"/>
    <property type="match status" value="1"/>
</dbReference>
<dbReference type="GO" id="GO:0016787">
    <property type="term" value="F:hydrolase activity"/>
    <property type="evidence" value="ECO:0007669"/>
    <property type="project" value="UniProtKB-UniRule"/>
</dbReference>
<sequence length="2771" mass="316459">MDNCLGEVAAEFHEDEFSKIILSWSLDHIFNQDMYKNKVENIPLTFESEERYFGSFVYPLLEETRSELASSLEIMYKAPFADILSLKESTSGEKMLYDVRVSCWRNQQSSERGIDDYHTLAVAGDLLLLVDGKPESLSDLKRVGRKWALSLVKSNEDTSTEFRIKASQPIEFQDGMFVVFVKNITNPKRIWDSLHMHRNLNIIKEILYTESTVKEKCNICSFGYDDFSSKKLDPQVLLNLNESQREAVMAALCKTQCCHVSSVEQIWGPPGTGKTMTVSVLLFFLLQMKQRTLTCAPTNVAIVQLASRVLSLVRESFKTTTASGDYFYPVGDLLLFGSKEILKASTDIEDIYLEHRVERLAECLGPLTGWKHCIRSMIDLLENCVPQYYNFIESEFLKEKQLSKENDDKRTMLEIKSFIEFIQERFSSSAPPLRRCILTFCTHISRSFIGECNFQNMISLLDYLISLESLLFQKNLVSEDLEDVFNCKPLQDEIVKSCLSLLKTLQISLKGLALPRFSNKYAIIQFCFERCSVIFCTTSSSYKLHAINMEPLNIAVIDEAAMLKEAESTIPLQLPGVKHAILIGDERQLPAVVNSTLCIKCGFGRSLFDRLSSLGHAKHLLGVQYRMHPSISFFPNLMFYQNQILDAQNVLSKSYEKRYLSGPVFGSYSFINVVGGREEKDDVGRSRRNMVEVAVVIKIVKKLFRAWQASKENLTIGVISPYASQVFSIQEKLSGKYEKHDGFSVKVKSVDGFQGGEEDVVIVSTVRSNSHGSVGFISCPQRTNVALTRARHCLWILGNERTLTNSDSIWKELVCDARRRHCFFGADADECLKTTIIATKKELEQLDDLVSGHSVLFKHAKWKILFSDDFRRSFGKLTGSRLKKQVLNLLLKLSSGWRPKNRSIDSCCKNSSQILKQFKVEGLYVVCTIDIIKEAHYVQVLKVWDVLALDKIPNLTKRLESIFSAYTDAYIRRCTEKCLEGTLEVPRFWPASQEIIRFRYLSDCENESSGSVNSGDARNYVENSKVSESLLLMKFYSLSHGVVSHLLSGKEVDLPMQVTDEQMDIILSPKSSFIIGRSGTGKTTILTMKLFQCEQKFRIASEGIYEGENSRCRGAKVLHQLFVTVSPKLCYTVKQNVSHLTRVDVIDSVSSIMNSSAEINLNDTDVISDIPDTFINIPVKSYPLVITFHRFLMMLDGTMGNSFFERFIEAREGSHGNRISLQTFIRLREVTFDRFCSLYWPHFNSSLTKKLDTSRVFTEIISHIKGGECSDGKLSCENYCLLAESRSSTLTKEKREIVYTIYETYEKMKIERREFDLGDLVNDIHHRLKNGNYEGDKMDMVYIDEVQDLSMRQISLFKYICQNVEEGFIFAGDTAQTIARGIDFRFQDIRSLFYKEFLNTAISRTQGKGLVAEIFQLKQNFRTHAAVLDLAQSVIDIIYHYFIHSIDKLEPEISLISGEAPVLLESGSDENPIVTIFGDTTTSGEVVGFGADQVILVRDDAAKTEICEYVGKNALVLTILECKGLEFQDVLLYNFFGTSPLKDQWRVVYGYMKKHNLHNEKLPKSFPTFNDARHSILCSELKQLYVAITRTRQRLWICENKEEHFKPMFDYWKMKGLVQVRELDDSVAQAMRVASSPQEWQERGKKFFYENNFVMATVCFERAGDTMWEKLAEASGLRASADQMHGTNHEAFVSYVRKAAGMFESIGKLESAASCYCDLGEYERAGKILMDNCGKIDAAAECFTLAGCYSEAAEAYAKGDQFSNCLSVCKRGKLFDKGMQYIVNWEEHPNVKSNELEKVTQEFLESCALNYHDHKDSNAMLKFVRAFCSMESKRTFLRSLGFLDELLLLEEESGHFAEAAELARSWGDLLKEADLLEKAGQFKESGLLLLWHVFFTSLWGNGNRGWPLKRFPQKKQLSKKVELLAKMDSDVMYDFLCSELKILSEQDSSLRELKKDLYVSQKNRSLRGEMLSIRKILDKHLHLNSSEYDWEDDLPVDMYKHCEEKIFQNRVSVRTLVFYWNLWKKHIMDIFRSIKDFENEAPITQGHADFCLYYFGHCEEKIFQNRVSVRTLVFYWNLWKKHIMDIFRSIKDFENEAPITQGHADFCLYYFGVRKLCEKGNMVYLSLNKDAGWIRYTGNKGFRRDEKRIHFDARELVLAIRSYWESELLSVGMQVLQTLDALRKSKSNGSAFHQSTSLLHIFEVSKFLLDIQYHNPGVPNKNKLQNFLDISLTYFDLVFPRDWRNAVSGDLVSLRETDLPVNLLNEIILRNVDIKGELTYWENGRAMMIFLGSRTSLKKESIKGLHWNSKWKSVVRNLRSTDSVAAPLAGALERTFLDDWRSPVYISTHSYVYLLDRLLLILSSFSGILFTTKSSFVEWFSYLPSTDTTFPAPQQNVMPEEFDCLVQRIEDMLYHPMTTEAWIRGSKINNVSDYLQLVALRLVMMLSLICLQVSDVSKVLLSLLTGKKSIVHLLPKKLVAKLQRRKKGSCLNLNAEVVAEAFETVKDPLLIGYSRNKIPQSYAPCAIIVDLKRSKHEIMSVLLPRKYTHTSSNNVGVGTTPEVSSSSNTLPEANMNMNRVELQMNWEVLEAISEAMKGNKGVALNTLSTAAMVKEEVDNNIGTLAAILEDRKLCSGNDARVVRDAYDVFGLLSSAFDTSRQEVGQSVLLKDVEASVKRLQSDGPKIDKFLNHYVRSQVSKVEQRGDGAVLENQIESNNTQDGNNKKGKGSNKGKKSTKSKEWCCKMFNRVFKDDYDQSSRQLLTDGFVESS</sequence>
<keyword evidence="4 5" id="KW-0067">ATP-binding</keyword>
<dbReference type="GO" id="GO:0005524">
    <property type="term" value="F:ATP binding"/>
    <property type="evidence" value="ECO:0007669"/>
    <property type="project" value="UniProtKB-UniRule"/>
</dbReference>
<dbReference type="GO" id="GO:0005694">
    <property type="term" value="C:chromosome"/>
    <property type="evidence" value="ECO:0007669"/>
    <property type="project" value="UniProtKB-ARBA"/>
</dbReference>
<accession>A0A2U1MIV5</accession>
<feature type="compositionally biased region" description="Basic residues" evidence="6">
    <location>
        <begin position="2725"/>
        <end position="2737"/>
    </location>
</feature>
<dbReference type="PANTHER" id="PTHR21529:SF4">
    <property type="entry name" value="TPR AND ANKYRIN REPEAT-CONTAINING PROTEIN 1"/>
    <property type="match status" value="1"/>
</dbReference>
<dbReference type="FunFam" id="3.40.50.300:FF:000326">
    <property type="entry name" value="P-loop containing nucleoside triphosphate hydrolase"/>
    <property type="match status" value="1"/>
</dbReference>
<dbReference type="InterPro" id="IPR014016">
    <property type="entry name" value="UvrD-like_ATP-bd"/>
</dbReference>
<evidence type="ECO:0000259" key="7">
    <source>
        <dbReference type="PROSITE" id="PS51198"/>
    </source>
</evidence>
<evidence type="ECO:0000256" key="4">
    <source>
        <dbReference type="ARBA" id="ARBA00022840"/>
    </source>
</evidence>
<keyword evidence="3 5" id="KW-0347">Helicase</keyword>
<evidence type="ECO:0000256" key="6">
    <source>
        <dbReference type="SAM" id="MobiDB-lite"/>
    </source>
</evidence>
<feature type="domain" description="UvrD-like helicase ATP-binding" evidence="7">
    <location>
        <begin position="1055"/>
        <end position="1424"/>
    </location>
</feature>
<name>A0A2U1MIV5_ARTAN</name>
<comment type="caution">
    <text evidence="8">The sequence shown here is derived from an EMBL/GenBank/DDBJ whole genome shotgun (WGS) entry which is preliminary data.</text>
</comment>
<dbReference type="InterPro" id="IPR041679">
    <property type="entry name" value="DNA2/NAM7-like_C"/>
</dbReference>
<evidence type="ECO:0000256" key="5">
    <source>
        <dbReference type="PROSITE-ProRule" id="PRU00560"/>
    </source>
</evidence>
<dbReference type="Proteomes" id="UP000245207">
    <property type="component" value="Unassembled WGS sequence"/>
</dbReference>
<dbReference type="Pfam" id="PF13087">
    <property type="entry name" value="AAA_12"/>
    <property type="match status" value="1"/>
</dbReference>
<evidence type="ECO:0000256" key="3">
    <source>
        <dbReference type="ARBA" id="ARBA00022806"/>
    </source>
</evidence>
<dbReference type="Pfam" id="PF13086">
    <property type="entry name" value="AAA_11"/>
    <property type="match status" value="1"/>
</dbReference>
<evidence type="ECO:0000313" key="9">
    <source>
        <dbReference type="Proteomes" id="UP000245207"/>
    </source>
</evidence>
<dbReference type="EMBL" id="PKPP01005172">
    <property type="protein sequence ID" value="PWA61154.1"/>
    <property type="molecule type" value="Genomic_DNA"/>
</dbReference>
<dbReference type="GO" id="GO:0004386">
    <property type="term" value="F:helicase activity"/>
    <property type="evidence" value="ECO:0007669"/>
    <property type="project" value="UniProtKB-UniRule"/>
</dbReference>
<dbReference type="InterPro" id="IPR045529">
    <property type="entry name" value="DUF6469"/>
</dbReference>
<keyword evidence="1 5" id="KW-0547">Nucleotide-binding</keyword>
<dbReference type="CDD" id="cd18808">
    <property type="entry name" value="SF1_C_Upf1"/>
    <property type="match status" value="1"/>
</dbReference>
<dbReference type="STRING" id="35608.A0A2U1MIV5"/>
<keyword evidence="2 5" id="KW-0378">Hydrolase</keyword>
<feature type="binding site" evidence="5">
    <location>
        <begin position="1076"/>
        <end position="1083"/>
    </location>
    <ligand>
        <name>ATP</name>
        <dbReference type="ChEBI" id="CHEBI:30616"/>
    </ligand>
</feature>
<dbReference type="Pfam" id="PF20073">
    <property type="entry name" value="DUF6469"/>
    <property type="match status" value="1"/>
</dbReference>
<dbReference type="InterPro" id="IPR041677">
    <property type="entry name" value="DNA2/NAM7_AAA_11"/>
</dbReference>
<dbReference type="Gene3D" id="3.40.50.300">
    <property type="entry name" value="P-loop containing nucleotide triphosphate hydrolases"/>
    <property type="match status" value="4"/>
</dbReference>
<organism evidence="8 9">
    <name type="scientific">Artemisia annua</name>
    <name type="common">Sweet wormwood</name>
    <dbReference type="NCBI Taxonomy" id="35608"/>
    <lineage>
        <taxon>Eukaryota</taxon>
        <taxon>Viridiplantae</taxon>
        <taxon>Streptophyta</taxon>
        <taxon>Embryophyta</taxon>
        <taxon>Tracheophyta</taxon>
        <taxon>Spermatophyta</taxon>
        <taxon>Magnoliopsida</taxon>
        <taxon>eudicotyledons</taxon>
        <taxon>Gunneridae</taxon>
        <taxon>Pentapetalae</taxon>
        <taxon>asterids</taxon>
        <taxon>campanulids</taxon>
        <taxon>Asterales</taxon>
        <taxon>Asteraceae</taxon>
        <taxon>Asteroideae</taxon>
        <taxon>Anthemideae</taxon>
        <taxon>Artemisiinae</taxon>
        <taxon>Artemisia</taxon>
    </lineage>
</organism>
<dbReference type="InterPro" id="IPR039904">
    <property type="entry name" value="TRANK1"/>
</dbReference>
<feature type="region of interest" description="Disordered" evidence="6">
    <location>
        <begin position="2705"/>
        <end position="2739"/>
    </location>
</feature>
<evidence type="ECO:0000256" key="2">
    <source>
        <dbReference type="ARBA" id="ARBA00022801"/>
    </source>
</evidence>
<proteinExistence type="predicted"/>